<gene>
    <name evidence="1" type="ORF">QF035_009070</name>
</gene>
<organism evidence="1 2">
    <name type="scientific">Streptomyces umbrinus</name>
    <dbReference type="NCBI Taxonomy" id="67370"/>
    <lineage>
        <taxon>Bacteria</taxon>
        <taxon>Bacillati</taxon>
        <taxon>Actinomycetota</taxon>
        <taxon>Actinomycetes</taxon>
        <taxon>Kitasatosporales</taxon>
        <taxon>Streptomycetaceae</taxon>
        <taxon>Streptomyces</taxon>
        <taxon>Streptomyces phaeochromogenes group</taxon>
    </lineage>
</organism>
<dbReference type="InterPro" id="IPR007995">
    <property type="entry name" value="DUF742"/>
</dbReference>
<evidence type="ECO:0000313" key="1">
    <source>
        <dbReference type="EMBL" id="MDQ1031488.1"/>
    </source>
</evidence>
<evidence type="ECO:0000313" key="2">
    <source>
        <dbReference type="Proteomes" id="UP001230328"/>
    </source>
</evidence>
<dbReference type="PANTHER" id="PTHR36221:SF1">
    <property type="entry name" value="DUF742 DOMAIN-CONTAINING PROTEIN"/>
    <property type="match status" value="1"/>
</dbReference>
<dbReference type="RefSeq" id="WP_307527675.1">
    <property type="nucleotide sequence ID" value="NZ_JAUSZI010000002.1"/>
</dbReference>
<dbReference type="Pfam" id="PF05331">
    <property type="entry name" value="DUF742"/>
    <property type="match status" value="1"/>
</dbReference>
<evidence type="ECO:0008006" key="3">
    <source>
        <dbReference type="Google" id="ProtNLM"/>
    </source>
</evidence>
<dbReference type="Proteomes" id="UP001230328">
    <property type="component" value="Unassembled WGS sequence"/>
</dbReference>
<reference evidence="1 2" key="1">
    <citation type="submission" date="2023-07" db="EMBL/GenBank/DDBJ databases">
        <title>Comparative genomics of wheat-associated soil bacteria to identify genetic determinants of phenazine resistance.</title>
        <authorList>
            <person name="Mouncey N."/>
        </authorList>
    </citation>
    <scope>NUCLEOTIDE SEQUENCE [LARGE SCALE GENOMIC DNA]</scope>
    <source>
        <strain evidence="1 2">V2I4</strain>
    </source>
</reference>
<proteinExistence type="predicted"/>
<comment type="caution">
    <text evidence="1">The sequence shown here is derived from an EMBL/GenBank/DDBJ whole genome shotgun (WGS) entry which is preliminary data.</text>
</comment>
<sequence>MARARGAPWSVVDGISLRPYEVAGGRTRSRHSENLRLETVLEPGTRPPPGPLRPETQQILGLCSTQRRSIAELSGSLSQPVPVVRVLVSDLLDASALQIPPASGFSNSRHIMQAALEGLRRKWTDDEPTAC</sequence>
<name>A0ABU0T6R8_9ACTN</name>
<accession>A0ABU0T6R8</accession>
<dbReference type="EMBL" id="JAUSZI010000002">
    <property type="protein sequence ID" value="MDQ1031488.1"/>
    <property type="molecule type" value="Genomic_DNA"/>
</dbReference>
<dbReference type="PANTHER" id="PTHR36221">
    <property type="entry name" value="DUF742 DOMAIN-CONTAINING PROTEIN"/>
    <property type="match status" value="1"/>
</dbReference>
<keyword evidence="2" id="KW-1185">Reference proteome</keyword>
<protein>
    <recommendedName>
        <fullName evidence="3">DUF742 domain-containing protein</fullName>
    </recommendedName>
</protein>